<accession>Q2CC92</accession>
<dbReference type="InterPro" id="IPR001173">
    <property type="entry name" value="Glyco_trans_2-like"/>
</dbReference>
<evidence type="ECO:0000256" key="1">
    <source>
        <dbReference type="ARBA" id="ARBA00004236"/>
    </source>
</evidence>
<sequence>MSTVVILPARDEAERIGACLAALAAQTAGPPETILVVNGTTDDTVAVARRTAGELGLPLTVSEIPASPGGVGTARAYGAEIALAAGAERLLTSDADCLAAPDWVARAEAWLARVDGVCGKVALIEEEAALLPPEFFERGAIEHQWITLTLEFEALLAPDPLNPHPHHGQCAGCNLGVTAEAYRAIGGFAHRPTGEDRDLVRRLRLAGRRVRHADDVVVRASCRLAGRAPGGMAEALRHRIATEAAPVDSVLRPLSAMIERHLAGDRTWPPADAPPGGSLARAAAHEGLPALAACVAALRALPDPESRRRWLAAAPEAQVPSSRAMR</sequence>
<reference evidence="7 8" key="1">
    <citation type="journal article" date="2010" name="J. Bacteriol.">
        <title>Genome sequences of Oceanicola granulosus HTCC2516(T) and Oceanicola batsensis HTCC2597(TDelta).</title>
        <authorList>
            <person name="Thrash J.C."/>
            <person name="Cho J.C."/>
            <person name="Vergin K.L."/>
            <person name="Giovannoni S.J."/>
        </authorList>
    </citation>
    <scope>NUCLEOTIDE SEQUENCE [LARGE SCALE GENOMIC DNA]</scope>
    <source>
        <strain evidence="8">ATCC BAA-861 / DSM 15982 / KCTC 12143 / HTCC2516</strain>
    </source>
</reference>
<evidence type="ECO:0000313" key="7">
    <source>
        <dbReference type="EMBL" id="EAR50268.1"/>
    </source>
</evidence>
<comment type="subcellular location">
    <subcellularLocation>
        <location evidence="1">Cell membrane</location>
    </subcellularLocation>
</comment>
<dbReference type="Proteomes" id="UP000003635">
    <property type="component" value="Unassembled WGS sequence"/>
</dbReference>
<evidence type="ECO:0000313" key="8">
    <source>
        <dbReference type="Proteomes" id="UP000003635"/>
    </source>
</evidence>
<dbReference type="HOGENOM" id="CLU_025996_17_2_5"/>
<dbReference type="RefSeq" id="WP_007256463.1">
    <property type="nucleotide sequence ID" value="NZ_CH724108.1"/>
</dbReference>
<organism evidence="7 8">
    <name type="scientific">Oceanicola granulosus (strain ATCC BAA-861 / DSM 15982 / KCTC 12143 / HTCC2516)</name>
    <dbReference type="NCBI Taxonomy" id="314256"/>
    <lineage>
        <taxon>Bacteria</taxon>
        <taxon>Pseudomonadati</taxon>
        <taxon>Pseudomonadota</taxon>
        <taxon>Alphaproteobacteria</taxon>
        <taxon>Rhodobacterales</taxon>
        <taxon>Roseobacteraceae</taxon>
        <taxon>Oceanicola</taxon>
    </lineage>
</organism>
<dbReference type="Gene3D" id="3.90.550.10">
    <property type="entry name" value="Spore Coat Polysaccharide Biosynthesis Protein SpsA, Chain A"/>
    <property type="match status" value="1"/>
</dbReference>
<keyword evidence="2" id="KW-1003">Cell membrane</keyword>
<evidence type="ECO:0000256" key="2">
    <source>
        <dbReference type="ARBA" id="ARBA00022475"/>
    </source>
</evidence>
<protein>
    <recommendedName>
        <fullName evidence="6">Glycosyltransferase 2-like domain-containing protein</fullName>
    </recommendedName>
</protein>
<dbReference type="GO" id="GO:0016757">
    <property type="term" value="F:glycosyltransferase activity"/>
    <property type="evidence" value="ECO:0007669"/>
    <property type="project" value="UniProtKB-KW"/>
</dbReference>
<dbReference type="EMBL" id="AAOT01000032">
    <property type="protein sequence ID" value="EAR50268.1"/>
    <property type="molecule type" value="Genomic_DNA"/>
</dbReference>
<keyword evidence="4" id="KW-0808">Transferase</keyword>
<dbReference type="Pfam" id="PF00535">
    <property type="entry name" value="Glycos_transf_2"/>
    <property type="match status" value="1"/>
</dbReference>
<evidence type="ECO:0000256" key="5">
    <source>
        <dbReference type="ARBA" id="ARBA00023136"/>
    </source>
</evidence>
<dbReference type="InterPro" id="IPR029044">
    <property type="entry name" value="Nucleotide-diphossugar_trans"/>
</dbReference>
<proteinExistence type="predicted"/>
<keyword evidence="8" id="KW-1185">Reference proteome</keyword>
<dbReference type="CDD" id="cd00761">
    <property type="entry name" value="Glyco_tranf_GTA_type"/>
    <property type="match status" value="1"/>
</dbReference>
<dbReference type="STRING" id="314256.OG2516_14618"/>
<evidence type="ECO:0000256" key="4">
    <source>
        <dbReference type="ARBA" id="ARBA00022679"/>
    </source>
</evidence>
<dbReference type="PANTHER" id="PTHR43646:SF2">
    <property type="entry name" value="GLYCOSYLTRANSFERASE 2-LIKE DOMAIN-CONTAINING PROTEIN"/>
    <property type="match status" value="1"/>
</dbReference>
<keyword evidence="3" id="KW-0328">Glycosyltransferase</keyword>
<keyword evidence="5" id="KW-0472">Membrane</keyword>
<dbReference type="eggNOG" id="COG1215">
    <property type="taxonomic scope" value="Bacteria"/>
</dbReference>
<dbReference type="PANTHER" id="PTHR43646">
    <property type="entry name" value="GLYCOSYLTRANSFERASE"/>
    <property type="match status" value="1"/>
</dbReference>
<evidence type="ECO:0000256" key="3">
    <source>
        <dbReference type="ARBA" id="ARBA00022676"/>
    </source>
</evidence>
<gene>
    <name evidence="7" type="ORF">OG2516_14618</name>
</gene>
<dbReference type="SUPFAM" id="SSF53448">
    <property type="entry name" value="Nucleotide-diphospho-sugar transferases"/>
    <property type="match status" value="1"/>
</dbReference>
<comment type="caution">
    <text evidence="7">The sequence shown here is derived from an EMBL/GenBank/DDBJ whole genome shotgun (WGS) entry which is preliminary data.</text>
</comment>
<dbReference type="AlphaFoldDB" id="Q2CC92"/>
<name>Q2CC92_OCEGH</name>
<dbReference type="GO" id="GO:0005886">
    <property type="term" value="C:plasma membrane"/>
    <property type="evidence" value="ECO:0007669"/>
    <property type="project" value="UniProtKB-SubCell"/>
</dbReference>
<feature type="domain" description="Glycosyltransferase 2-like" evidence="6">
    <location>
        <begin position="5"/>
        <end position="132"/>
    </location>
</feature>
<evidence type="ECO:0000259" key="6">
    <source>
        <dbReference type="Pfam" id="PF00535"/>
    </source>
</evidence>